<feature type="region of interest" description="Disordered" evidence="2">
    <location>
        <begin position="157"/>
        <end position="178"/>
    </location>
</feature>
<name>A0A6A6CWT1_ZASCE</name>
<keyword evidence="6" id="KW-1185">Reference proteome</keyword>
<dbReference type="EMBL" id="ML993585">
    <property type="protein sequence ID" value="KAF2170660.1"/>
    <property type="molecule type" value="Genomic_DNA"/>
</dbReference>
<keyword evidence="3" id="KW-0812">Transmembrane</keyword>
<evidence type="ECO:0000256" key="3">
    <source>
        <dbReference type="SAM" id="Phobius"/>
    </source>
</evidence>
<proteinExistence type="predicted"/>
<evidence type="ECO:0000256" key="1">
    <source>
        <dbReference type="ARBA" id="ARBA00023186"/>
    </source>
</evidence>
<dbReference type="InterPro" id="IPR001623">
    <property type="entry name" value="DnaJ_domain"/>
</dbReference>
<dbReference type="PANTHER" id="PTHR44145:SF3">
    <property type="entry name" value="DNAJ HOMOLOG SUBFAMILY A MEMBER 3, MITOCHONDRIAL"/>
    <property type="match status" value="1"/>
</dbReference>
<dbReference type="Proteomes" id="UP000799537">
    <property type="component" value="Unassembled WGS sequence"/>
</dbReference>
<keyword evidence="1" id="KW-0143">Chaperone</keyword>
<dbReference type="Pfam" id="PF00226">
    <property type="entry name" value="DnaJ"/>
    <property type="match status" value="1"/>
</dbReference>
<feature type="compositionally biased region" description="Basic and acidic residues" evidence="2">
    <location>
        <begin position="52"/>
        <end position="66"/>
    </location>
</feature>
<dbReference type="GeneID" id="54569292"/>
<dbReference type="SMART" id="SM00271">
    <property type="entry name" value="DnaJ"/>
    <property type="match status" value="1"/>
</dbReference>
<dbReference type="OrthoDB" id="445556at2759"/>
<keyword evidence="3" id="KW-0472">Membrane</keyword>
<feature type="domain" description="J" evidence="4">
    <location>
        <begin position="81"/>
        <end position="150"/>
    </location>
</feature>
<reference evidence="5" key="1">
    <citation type="journal article" date="2020" name="Stud. Mycol.">
        <title>101 Dothideomycetes genomes: a test case for predicting lifestyles and emergence of pathogens.</title>
        <authorList>
            <person name="Haridas S."/>
            <person name="Albert R."/>
            <person name="Binder M."/>
            <person name="Bloem J."/>
            <person name="Labutti K."/>
            <person name="Salamov A."/>
            <person name="Andreopoulos B."/>
            <person name="Baker S."/>
            <person name="Barry K."/>
            <person name="Bills G."/>
            <person name="Bluhm B."/>
            <person name="Cannon C."/>
            <person name="Castanera R."/>
            <person name="Culley D."/>
            <person name="Daum C."/>
            <person name="Ezra D."/>
            <person name="Gonzalez J."/>
            <person name="Henrissat B."/>
            <person name="Kuo A."/>
            <person name="Liang C."/>
            <person name="Lipzen A."/>
            <person name="Lutzoni F."/>
            <person name="Magnuson J."/>
            <person name="Mondo S."/>
            <person name="Nolan M."/>
            <person name="Ohm R."/>
            <person name="Pangilinan J."/>
            <person name="Park H.-J."/>
            <person name="Ramirez L."/>
            <person name="Alfaro M."/>
            <person name="Sun H."/>
            <person name="Tritt A."/>
            <person name="Yoshinaga Y."/>
            <person name="Zwiers L.-H."/>
            <person name="Turgeon B."/>
            <person name="Goodwin S."/>
            <person name="Spatafora J."/>
            <person name="Crous P."/>
            <person name="Grigoriev I."/>
        </authorList>
    </citation>
    <scope>NUCLEOTIDE SEQUENCE</scope>
    <source>
        <strain evidence="5">ATCC 36951</strain>
    </source>
</reference>
<dbReference type="CDD" id="cd06257">
    <property type="entry name" value="DnaJ"/>
    <property type="match status" value="1"/>
</dbReference>
<evidence type="ECO:0000313" key="5">
    <source>
        <dbReference type="EMBL" id="KAF2170660.1"/>
    </source>
</evidence>
<dbReference type="PRINTS" id="PR00625">
    <property type="entry name" value="JDOMAIN"/>
</dbReference>
<feature type="region of interest" description="Disordered" evidence="2">
    <location>
        <begin position="21"/>
        <end position="84"/>
    </location>
</feature>
<organism evidence="5 6">
    <name type="scientific">Zasmidium cellare ATCC 36951</name>
    <dbReference type="NCBI Taxonomy" id="1080233"/>
    <lineage>
        <taxon>Eukaryota</taxon>
        <taxon>Fungi</taxon>
        <taxon>Dikarya</taxon>
        <taxon>Ascomycota</taxon>
        <taxon>Pezizomycotina</taxon>
        <taxon>Dothideomycetes</taxon>
        <taxon>Dothideomycetidae</taxon>
        <taxon>Mycosphaerellales</taxon>
        <taxon>Mycosphaerellaceae</taxon>
        <taxon>Zasmidium</taxon>
    </lineage>
</organism>
<evidence type="ECO:0000259" key="4">
    <source>
        <dbReference type="PROSITE" id="PS50076"/>
    </source>
</evidence>
<keyword evidence="3" id="KW-1133">Transmembrane helix</keyword>
<gene>
    <name evidence="5" type="ORF">M409DRAFT_64314</name>
</gene>
<dbReference type="Gene3D" id="1.10.287.110">
    <property type="entry name" value="DnaJ domain"/>
    <property type="match status" value="1"/>
</dbReference>
<dbReference type="PANTHER" id="PTHR44145">
    <property type="entry name" value="DNAJ HOMOLOG SUBFAMILY A MEMBER 3, MITOCHONDRIAL"/>
    <property type="match status" value="1"/>
</dbReference>
<evidence type="ECO:0000313" key="6">
    <source>
        <dbReference type="Proteomes" id="UP000799537"/>
    </source>
</evidence>
<sequence length="324" mass="36596">MIAKKPSVLLAACNTLQSIPTASQSTTSSWQRGTRPSRGAAKKAKGYATIAGDERHSHEQPERQENGHVWPETPKGRASPTPYQIFDLKQNGVYSKARYYQLVKMYHPDLNGCASHGISDKVKMERYRLIVSAHTILSDPAKRSAYDRFGAGWDGRAETGERSSSSHPAGPFSHSYGNPNDPIWNNATWEDWERFYQRREGTYPEKRAPVYMANSYFLALIVALAIMGSSLNVNRAKDAGHYIVEQRDIVHDRAAKELRRVRQEASTLSSRQDKIDFFVRQREATLATTGDYESLREERANRILADREVCRSEGTSQQDGERSP</sequence>
<dbReference type="AlphaFoldDB" id="A0A6A6CWT1"/>
<protein>
    <recommendedName>
        <fullName evidence="4">J domain-containing protein</fullName>
    </recommendedName>
</protein>
<dbReference type="RefSeq" id="XP_033671549.1">
    <property type="nucleotide sequence ID" value="XM_033816020.1"/>
</dbReference>
<dbReference type="PROSITE" id="PS50076">
    <property type="entry name" value="DNAJ_2"/>
    <property type="match status" value="1"/>
</dbReference>
<feature type="compositionally biased region" description="Polar residues" evidence="2">
    <location>
        <begin position="21"/>
        <end position="34"/>
    </location>
</feature>
<evidence type="ECO:0000256" key="2">
    <source>
        <dbReference type="SAM" id="MobiDB-lite"/>
    </source>
</evidence>
<accession>A0A6A6CWT1</accession>
<feature type="transmembrane region" description="Helical" evidence="3">
    <location>
        <begin position="208"/>
        <end position="227"/>
    </location>
</feature>
<dbReference type="SUPFAM" id="SSF46565">
    <property type="entry name" value="Chaperone J-domain"/>
    <property type="match status" value="1"/>
</dbReference>
<dbReference type="InterPro" id="IPR051938">
    <property type="entry name" value="Apopto_cytoskel_mod"/>
</dbReference>
<dbReference type="InterPro" id="IPR036869">
    <property type="entry name" value="J_dom_sf"/>
</dbReference>